<feature type="domain" description="HAMP" evidence="6">
    <location>
        <begin position="207"/>
        <end position="260"/>
    </location>
</feature>
<dbReference type="PANTHER" id="PTHR32089:SF112">
    <property type="entry name" value="LYSOZYME-LIKE PROTEIN-RELATED"/>
    <property type="match status" value="1"/>
</dbReference>
<dbReference type="PROSITE" id="PS50111">
    <property type="entry name" value="CHEMOTAXIS_TRANSDUC_2"/>
    <property type="match status" value="1"/>
</dbReference>
<keyword evidence="4" id="KW-0472">Membrane</keyword>
<dbReference type="Pfam" id="PF00015">
    <property type="entry name" value="MCPsignal"/>
    <property type="match status" value="1"/>
</dbReference>
<evidence type="ECO:0000259" key="5">
    <source>
        <dbReference type="PROSITE" id="PS50111"/>
    </source>
</evidence>
<dbReference type="Gene3D" id="6.10.340.10">
    <property type="match status" value="1"/>
</dbReference>
<sequence length="560" mass="60287">MRFLDNLAIGPKTLLVPVFLMAVIIAMGIATVLTLESEKETLNNLRVEAYERRSDALTLSDALNEAHGTLFRILTWDSNGINAAAVPELREKAGNLSTELAPLAERLAEVGGDEFTTAYDTYMAEVDQFLIESEMNVYGALEVIARADESFRALQIPLQKILVQSQEVATTSFGNAQAQAETLQKVFVIVAIVVILIAAIVSVFVSRRISRPMTDLAQLIEQISKGDLDIEIRGVQRRDEIGVVARSVTVLRDQSKEAETLRHERERVRKIERERQLELVTATDNFQRAVQEALGGFDREFGSLNGSANDMEQIATSATARAADANHHSETVLHHIEAVSQTTASLSEAIGEIGQQAQRSAEVAGRARNESEHSRALFEQLTEATQRIGDIVTLIEDIANQTNLLALNATIEAARAGDAGKGFAVVAGEVKNLASQTARATEDISAQVEEIRGLTDNVVSALESVANVIGEVDQSAAAIAAAVEEQQASTNGISASIHDANGGMRTVADAVGALDTETARVHSGSENVSRATNTLNTEAARLRDAIDGFLDQINKNKADA</sequence>
<dbReference type="RefSeq" id="WP_062950276.1">
    <property type="nucleotide sequence ID" value="NZ_LPVY01000005.1"/>
</dbReference>
<feature type="domain" description="Methyl-accepting transducer" evidence="5">
    <location>
        <begin position="275"/>
        <end position="536"/>
    </location>
</feature>
<proteinExistence type="inferred from homology"/>
<dbReference type="SMART" id="SM00304">
    <property type="entry name" value="HAMP"/>
    <property type="match status" value="1"/>
</dbReference>
<comment type="caution">
    <text evidence="7">The sequence shown here is derived from an EMBL/GenBank/DDBJ whole genome shotgun (WGS) entry which is preliminary data.</text>
</comment>
<evidence type="ECO:0000313" key="8">
    <source>
        <dbReference type="Proteomes" id="UP000076335"/>
    </source>
</evidence>
<dbReference type="Pfam" id="PF00672">
    <property type="entry name" value="HAMP"/>
    <property type="match status" value="1"/>
</dbReference>
<evidence type="ECO:0000256" key="2">
    <source>
        <dbReference type="ARBA" id="ARBA00029447"/>
    </source>
</evidence>
<gene>
    <name evidence="7" type="ORF">AUP42_15320</name>
</gene>
<reference evidence="7 8" key="1">
    <citation type="submission" date="2015-12" db="EMBL/GenBank/DDBJ databases">
        <title>Genome sequence of Thalassospira lucentensis MCCC 1A02072.</title>
        <authorList>
            <person name="Lu L."/>
            <person name="Lai Q."/>
            <person name="Shao Z."/>
            <person name="Qian P."/>
        </authorList>
    </citation>
    <scope>NUCLEOTIDE SEQUENCE [LARGE SCALE GENOMIC DNA]</scope>
    <source>
        <strain evidence="7 8">MCCC 1A02072</strain>
    </source>
</reference>
<dbReference type="InterPro" id="IPR003660">
    <property type="entry name" value="HAMP_dom"/>
</dbReference>
<name>A0A154L8K3_9PROT</name>
<evidence type="ECO:0000256" key="4">
    <source>
        <dbReference type="SAM" id="Phobius"/>
    </source>
</evidence>
<evidence type="ECO:0000259" key="6">
    <source>
        <dbReference type="PROSITE" id="PS50885"/>
    </source>
</evidence>
<dbReference type="PANTHER" id="PTHR32089">
    <property type="entry name" value="METHYL-ACCEPTING CHEMOTAXIS PROTEIN MCPB"/>
    <property type="match status" value="1"/>
</dbReference>
<dbReference type="GO" id="GO:0016020">
    <property type="term" value="C:membrane"/>
    <property type="evidence" value="ECO:0007669"/>
    <property type="project" value="InterPro"/>
</dbReference>
<dbReference type="PROSITE" id="PS50885">
    <property type="entry name" value="HAMP"/>
    <property type="match status" value="1"/>
</dbReference>
<keyword evidence="1 3" id="KW-0807">Transducer</keyword>
<keyword evidence="4" id="KW-1133">Transmembrane helix</keyword>
<dbReference type="SUPFAM" id="SSF58104">
    <property type="entry name" value="Methyl-accepting chemotaxis protein (MCP) signaling domain"/>
    <property type="match status" value="1"/>
</dbReference>
<dbReference type="InterPro" id="IPR004089">
    <property type="entry name" value="MCPsignal_dom"/>
</dbReference>
<evidence type="ECO:0000256" key="1">
    <source>
        <dbReference type="ARBA" id="ARBA00023224"/>
    </source>
</evidence>
<dbReference type="OrthoDB" id="7293398at2"/>
<comment type="similarity">
    <text evidence="2">Belongs to the methyl-accepting chemotaxis (MCP) protein family.</text>
</comment>
<feature type="transmembrane region" description="Helical" evidence="4">
    <location>
        <begin position="186"/>
        <end position="205"/>
    </location>
</feature>
<dbReference type="Proteomes" id="UP000076335">
    <property type="component" value="Unassembled WGS sequence"/>
</dbReference>
<keyword evidence="4" id="KW-0812">Transmembrane</keyword>
<feature type="transmembrane region" description="Helical" evidence="4">
    <location>
        <begin position="14"/>
        <end position="35"/>
    </location>
</feature>
<dbReference type="AlphaFoldDB" id="A0A154L8K3"/>
<dbReference type="SMART" id="SM00283">
    <property type="entry name" value="MA"/>
    <property type="match status" value="1"/>
</dbReference>
<dbReference type="Gene3D" id="1.10.287.950">
    <property type="entry name" value="Methyl-accepting chemotaxis protein"/>
    <property type="match status" value="1"/>
</dbReference>
<organism evidence="7 8">
    <name type="scientific">Thalassospira lucentensis</name>
    <dbReference type="NCBI Taxonomy" id="168935"/>
    <lineage>
        <taxon>Bacteria</taxon>
        <taxon>Pseudomonadati</taxon>
        <taxon>Pseudomonadota</taxon>
        <taxon>Alphaproteobacteria</taxon>
        <taxon>Rhodospirillales</taxon>
        <taxon>Thalassospiraceae</taxon>
        <taxon>Thalassospira</taxon>
    </lineage>
</organism>
<protein>
    <submittedName>
        <fullName evidence="7">Chemotaxis protein</fullName>
    </submittedName>
</protein>
<accession>A0A154L8K3</accession>
<evidence type="ECO:0000256" key="3">
    <source>
        <dbReference type="PROSITE-ProRule" id="PRU00284"/>
    </source>
</evidence>
<dbReference type="CDD" id="cd06225">
    <property type="entry name" value="HAMP"/>
    <property type="match status" value="1"/>
</dbReference>
<dbReference type="EMBL" id="LPVY01000005">
    <property type="protein sequence ID" value="KZB66894.1"/>
    <property type="molecule type" value="Genomic_DNA"/>
</dbReference>
<dbReference type="GO" id="GO:0007165">
    <property type="term" value="P:signal transduction"/>
    <property type="evidence" value="ECO:0007669"/>
    <property type="project" value="UniProtKB-KW"/>
</dbReference>
<evidence type="ECO:0000313" key="7">
    <source>
        <dbReference type="EMBL" id="KZB66894.1"/>
    </source>
</evidence>